<dbReference type="Pfam" id="PF07654">
    <property type="entry name" value="C1-set"/>
    <property type="match status" value="1"/>
</dbReference>
<organism evidence="6 7">
    <name type="scientific">Danionella cerebrum</name>
    <dbReference type="NCBI Taxonomy" id="2873325"/>
    <lineage>
        <taxon>Eukaryota</taxon>
        <taxon>Metazoa</taxon>
        <taxon>Chordata</taxon>
        <taxon>Craniata</taxon>
        <taxon>Vertebrata</taxon>
        <taxon>Euteleostomi</taxon>
        <taxon>Actinopterygii</taxon>
        <taxon>Neopterygii</taxon>
        <taxon>Teleostei</taxon>
        <taxon>Ostariophysi</taxon>
        <taxon>Cypriniformes</taxon>
        <taxon>Danionidae</taxon>
        <taxon>Danioninae</taxon>
        <taxon>Danionella</taxon>
    </lineage>
</organism>
<gene>
    <name evidence="6" type="ORF">DNTS_023841</name>
</gene>
<evidence type="ECO:0000259" key="5">
    <source>
        <dbReference type="PROSITE" id="PS50835"/>
    </source>
</evidence>
<dbReference type="Gene3D" id="2.60.40.10">
    <property type="entry name" value="Immunoglobulins"/>
    <property type="match status" value="2"/>
</dbReference>
<dbReference type="InterPro" id="IPR003597">
    <property type="entry name" value="Ig_C1-set"/>
</dbReference>
<protein>
    <recommendedName>
        <fullName evidence="5">Ig-like domain-containing protein</fullName>
    </recommendedName>
</protein>
<dbReference type="EMBL" id="SRMA01025572">
    <property type="protein sequence ID" value="TRY93072.1"/>
    <property type="molecule type" value="Genomic_DNA"/>
</dbReference>
<feature type="domain" description="Ig-like" evidence="5">
    <location>
        <begin position="14"/>
        <end position="125"/>
    </location>
</feature>
<evidence type="ECO:0000313" key="7">
    <source>
        <dbReference type="Proteomes" id="UP000316079"/>
    </source>
</evidence>
<dbReference type="InterPro" id="IPR013783">
    <property type="entry name" value="Ig-like_fold"/>
</dbReference>
<accession>A0A553QSW7</accession>
<dbReference type="InterPro" id="IPR007110">
    <property type="entry name" value="Ig-like_dom"/>
</dbReference>
<evidence type="ECO:0000256" key="4">
    <source>
        <dbReference type="SAM" id="SignalP"/>
    </source>
</evidence>
<dbReference type="SUPFAM" id="SSF48726">
    <property type="entry name" value="Immunoglobulin"/>
    <property type="match status" value="2"/>
</dbReference>
<keyword evidence="3" id="KW-1133">Transmembrane helix</keyword>
<dbReference type="InterPro" id="IPR051755">
    <property type="entry name" value="Ig-like_CS_Receptor"/>
</dbReference>
<keyword evidence="3" id="KW-0812">Transmembrane</keyword>
<dbReference type="Proteomes" id="UP000316079">
    <property type="component" value="Unassembled WGS sequence"/>
</dbReference>
<feature type="chain" id="PRO_5021946084" description="Ig-like domain-containing protein" evidence="4">
    <location>
        <begin position="19"/>
        <end position="263"/>
    </location>
</feature>
<dbReference type="InterPro" id="IPR036179">
    <property type="entry name" value="Ig-like_dom_sf"/>
</dbReference>
<keyword evidence="3" id="KW-0472">Membrane</keyword>
<feature type="transmembrane region" description="Helical" evidence="3">
    <location>
        <begin position="243"/>
        <end position="260"/>
    </location>
</feature>
<evidence type="ECO:0000313" key="6">
    <source>
        <dbReference type="EMBL" id="TRY93072.1"/>
    </source>
</evidence>
<feature type="signal peptide" evidence="4">
    <location>
        <begin position="1"/>
        <end position="18"/>
    </location>
</feature>
<dbReference type="Pfam" id="PF07686">
    <property type="entry name" value="V-set"/>
    <property type="match status" value="1"/>
</dbReference>
<dbReference type="PANTHER" id="PTHR19971">
    <property type="entry name" value="SIGNAL-REGULATORY PROTEIN BETA"/>
    <property type="match status" value="1"/>
</dbReference>
<keyword evidence="7" id="KW-1185">Reference proteome</keyword>
<proteinExistence type="predicted"/>
<dbReference type="OrthoDB" id="6103117at2759"/>
<reference evidence="6 7" key="1">
    <citation type="journal article" date="2019" name="Sci. Data">
        <title>Hybrid genome assembly and annotation of Danionella translucida.</title>
        <authorList>
            <person name="Kadobianskyi M."/>
            <person name="Schulze L."/>
            <person name="Schuelke M."/>
            <person name="Judkewitz B."/>
        </authorList>
    </citation>
    <scope>NUCLEOTIDE SEQUENCE [LARGE SCALE GENOMIC DNA]</scope>
    <source>
        <strain evidence="6 7">Bolton</strain>
    </source>
</reference>
<keyword evidence="4" id="KW-0732">Signal</keyword>
<dbReference type="SMART" id="SM00409">
    <property type="entry name" value="IG"/>
    <property type="match status" value="1"/>
</dbReference>
<dbReference type="AlphaFoldDB" id="A0A553QSW7"/>
<evidence type="ECO:0000256" key="3">
    <source>
        <dbReference type="SAM" id="Phobius"/>
    </source>
</evidence>
<dbReference type="InterPro" id="IPR013106">
    <property type="entry name" value="Ig_V-set"/>
</dbReference>
<evidence type="ECO:0000256" key="2">
    <source>
        <dbReference type="ARBA" id="ARBA00023180"/>
    </source>
</evidence>
<evidence type="ECO:0000256" key="1">
    <source>
        <dbReference type="ARBA" id="ARBA00023157"/>
    </source>
</evidence>
<keyword evidence="1" id="KW-1015">Disulfide bond</keyword>
<dbReference type="InterPro" id="IPR003599">
    <property type="entry name" value="Ig_sub"/>
</dbReference>
<dbReference type="PROSITE" id="PS50835">
    <property type="entry name" value="IG_LIKE"/>
    <property type="match status" value="2"/>
</dbReference>
<comment type="caution">
    <text evidence="6">The sequence shown here is derived from an EMBL/GenBank/DDBJ whole genome shotgun (WGS) entry which is preliminary data.</text>
</comment>
<keyword evidence="2" id="KW-0325">Glycoprotein</keyword>
<sequence>MSIVLFLLFCFLSPKGLNFSAVVVGSISQGPGSVTVTPGENVTMSCRLNEVRSFCHTVVWAQVHPVSGERDMLKVANIHPQKENAEENAVCQATIHKATVQDTGMYYCIATDREHLHLGNGTAVTVQVKSSVMPSIEIMAFSSSSRPDSITLQCSVSGFSPSQLHLSWFIQGREETGETLFIWEDGDERSVKTQNYVVVSADEWRERGEGTCILELGGWTFNKTLHRYDIQDTCYHLISLTRVYTVSAALLFFITSVLLVQHC</sequence>
<dbReference type="STRING" id="623744.A0A553QSW7"/>
<name>A0A553QSW7_9TELE</name>
<feature type="domain" description="Ig-like" evidence="5">
    <location>
        <begin position="134"/>
        <end position="226"/>
    </location>
</feature>